<dbReference type="InterPro" id="IPR005181">
    <property type="entry name" value="SASA"/>
</dbReference>
<dbReference type="InterPro" id="IPR036514">
    <property type="entry name" value="SGNH_hydro_sf"/>
</dbReference>
<dbReference type="PANTHER" id="PTHR22901">
    <property type="entry name" value="SIALATE O-ACETYLESTERASE"/>
    <property type="match status" value="1"/>
</dbReference>
<dbReference type="Gene3D" id="3.40.50.1110">
    <property type="entry name" value="SGNH hydrolase"/>
    <property type="match status" value="1"/>
</dbReference>
<organism evidence="3 4">
    <name type="scientific">Rhodopirellula halodulae</name>
    <dbReference type="NCBI Taxonomy" id="2894198"/>
    <lineage>
        <taxon>Bacteria</taxon>
        <taxon>Pseudomonadati</taxon>
        <taxon>Planctomycetota</taxon>
        <taxon>Planctomycetia</taxon>
        <taxon>Pirellulales</taxon>
        <taxon>Pirellulaceae</taxon>
        <taxon>Rhodopirellula</taxon>
    </lineage>
</organism>
<dbReference type="PANTHER" id="PTHR22901:SF0">
    <property type="entry name" value="SIALATE O-ACETYLESTERASE"/>
    <property type="match status" value="1"/>
</dbReference>
<dbReference type="Pfam" id="PF03629">
    <property type="entry name" value="SASA"/>
    <property type="match status" value="1"/>
</dbReference>
<keyword evidence="4" id="KW-1185">Reference proteome</keyword>
<accession>A0ABS8NCN4</accession>
<dbReference type="EMBL" id="JAJKFW010000006">
    <property type="protein sequence ID" value="MCC9641320.1"/>
    <property type="molecule type" value="Genomic_DNA"/>
</dbReference>
<dbReference type="InterPro" id="IPR039329">
    <property type="entry name" value="SIAE"/>
</dbReference>
<dbReference type="RefSeq" id="WP_230271371.1">
    <property type="nucleotide sequence ID" value="NZ_JAJKFW010000006.1"/>
</dbReference>
<gene>
    <name evidence="3" type="ORF">LOC71_03470</name>
</gene>
<evidence type="ECO:0000256" key="1">
    <source>
        <dbReference type="ARBA" id="ARBA00022801"/>
    </source>
</evidence>
<keyword evidence="1" id="KW-0378">Hydrolase</keyword>
<sequence length="738" mass="80990">MLNTQSPPSRPRRRTIPQRLFFLVSLVLSLSLAPSLQADVKLPGFLTDHMVVQQQKPIRMWGWAEPAEAVEVQIGDDLAKTVADKNGNWLVELPSRDASETPLAIHIRGKNQITLNDVLVGEVWLCSGQSNMEWRVLSSVNAEAEIAAANYPMIRHMKVPRTASPQPQSDADAPWKVCSPETAGQFTAAGYFMARRLHKELGVPIGLVNSSWGGTRIEPWTPPVGFEGLPELSDISKSITERTPGTEVYQATLSRYLQHSKAWVAKAEQALASKSHLDPAPNYPNSLTPFTDRGQPTTLYNGMIHPLLRMPIRGAIWYQGEANHREGMLYKTKMQALIGGWRQLWNQGDFPFYFVQIAPYQYGNESGTVLAKFWEAQAMAQEIPNTAMVVTNDIATVGDIHPPNKQDVGLRLANLALKYDYGREAFVANSPEADAMNIEGEKLRLSFRNTGGVLKTSDGNTPDWFELIGPESGGFQKADAVIDGNDIVLSSPKVAHPVAMRFAWDKTAEPNLQGQSGLPVSAFRMGEVPSFAQTIPELNQYDLVYELDLGKLASNIQYEVDQSSSVGDFNRIAYLVTLESSNGETRSVFVSMDAFTDDVQKIGVPTVTSKAAFHQSVTGMNVRCSDDSVKSGENLASGRIEFWPNNYSPANGDKVPGASGSAFDFGDQPGPPTEGYGCMQVHHVDAKQTIFAINNWKSGTGADLGIGNHSGEHKDWTFTSNASQYEAKSLKVFVRPAN</sequence>
<feature type="domain" description="Sialate O-acetylesterase" evidence="2">
    <location>
        <begin position="297"/>
        <end position="414"/>
    </location>
</feature>
<comment type="caution">
    <text evidence="3">The sequence shown here is derived from an EMBL/GenBank/DDBJ whole genome shotgun (WGS) entry which is preliminary data.</text>
</comment>
<evidence type="ECO:0000313" key="3">
    <source>
        <dbReference type="EMBL" id="MCC9641320.1"/>
    </source>
</evidence>
<dbReference type="Proteomes" id="UP001430306">
    <property type="component" value="Unassembled WGS sequence"/>
</dbReference>
<name>A0ABS8NCN4_9BACT</name>
<evidence type="ECO:0000313" key="4">
    <source>
        <dbReference type="Proteomes" id="UP001430306"/>
    </source>
</evidence>
<evidence type="ECO:0000259" key="2">
    <source>
        <dbReference type="Pfam" id="PF03629"/>
    </source>
</evidence>
<dbReference type="SUPFAM" id="SSF52266">
    <property type="entry name" value="SGNH hydrolase"/>
    <property type="match status" value="1"/>
</dbReference>
<protein>
    <submittedName>
        <fullName evidence="3">Sialate O-acetylesterase</fullName>
    </submittedName>
</protein>
<proteinExistence type="predicted"/>
<reference evidence="3" key="1">
    <citation type="submission" date="2021-11" db="EMBL/GenBank/DDBJ databases">
        <title>Genome sequence.</title>
        <authorList>
            <person name="Sun Q."/>
        </authorList>
    </citation>
    <scope>NUCLEOTIDE SEQUENCE</scope>
    <source>
        <strain evidence="3">JC740</strain>
    </source>
</reference>